<evidence type="ECO:0000313" key="3">
    <source>
        <dbReference type="Proteomes" id="UP001227101"/>
    </source>
</evidence>
<feature type="transmembrane region" description="Helical" evidence="1">
    <location>
        <begin position="101"/>
        <end position="119"/>
    </location>
</feature>
<gene>
    <name evidence="2" type="ORF">QP939_24845</name>
</gene>
<protein>
    <recommendedName>
        <fullName evidence="4">Integral membrane protein</fullName>
    </recommendedName>
</protein>
<evidence type="ECO:0000256" key="1">
    <source>
        <dbReference type="SAM" id="Phobius"/>
    </source>
</evidence>
<keyword evidence="3" id="KW-1185">Reference proteome</keyword>
<name>A0ABY8Y0S7_9PSEU</name>
<dbReference type="RefSeq" id="WP_285459206.1">
    <property type="nucleotide sequence ID" value="NZ_CP127173.1"/>
</dbReference>
<feature type="transmembrane region" description="Helical" evidence="1">
    <location>
        <begin position="68"/>
        <end position="89"/>
    </location>
</feature>
<dbReference type="Proteomes" id="UP001227101">
    <property type="component" value="Chromosome"/>
</dbReference>
<keyword evidence="1" id="KW-0472">Membrane</keyword>
<evidence type="ECO:0008006" key="4">
    <source>
        <dbReference type="Google" id="ProtNLM"/>
    </source>
</evidence>
<feature type="transmembrane region" description="Helical" evidence="1">
    <location>
        <begin position="35"/>
        <end position="56"/>
    </location>
</feature>
<evidence type="ECO:0000313" key="2">
    <source>
        <dbReference type="EMBL" id="WIV61599.1"/>
    </source>
</evidence>
<keyword evidence="1" id="KW-0812">Transmembrane</keyword>
<organism evidence="2 3">
    <name type="scientific">Amycolatopsis nalaikhensis</name>
    <dbReference type="NCBI Taxonomy" id="715472"/>
    <lineage>
        <taxon>Bacteria</taxon>
        <taxon>Bacillati</taxon>
        <taxon>Actinomycetota</taxon>
        <taxon>Actinomycetes</taxon>
        <taxon>Pseudonocardiales</taxon>
        <taxon>Pseudonocardiaceae</taxon>
        <taxon>Amycolatopsis</taxon>
    </lineage>
</organism>
<proteinExistence type="predicted"/>
<keyword evidence="1" id="KW-1133">Transmembrane helix</keyword>
<dbReference type="EMBL" id="CP127173">
    <property type="protein sequence ID" value="WIV61599.1"/>
    <property type="molecule type" value="Genomic_DNA"/>
</dbReference>
<sequence>MLSQALDGNLIRFTSYRSERAGDGTVLTTTTVAPLPVGVAVFTFLLLGGLWALLVFGMYHGASWARALLAVFAVLGTFVVVGQLIGLAAQDEMNGGDLAHLVFFLATLVLTIAGWVLMYRDGAKPYLVKRR</sequence>
<accession>A0ABY8Y0S7</accession>
<reference evidence="2 3" key="1">
    <citation type="submission" date="2023-06" db="EMBL/GenBank/DDBJ databases">
        <authorList>
            <person name="Oyuntsetseg B."/>
            <person name="Kim S.B."/>
        </authorList>
    </citation>
    <scope>NUCLEOTIDE SEQUENCE [LARGE SCALE GENOMIC DNA]</scope>
    <source>
        <strain evidence="2 3">2-2</strain>
    </source>
</reference>